<dbReference type="PANTHER" id="PTHR18896">
    <property type="entry name" value="PHOSPHOLIPASE D"/>
    <property type="match status" value="1"/>
</dbReference>
<dbReference type="AlphaFoldDB" id="A0A927JF48"/>
<evidence type="ECO:0000259" key="6">
    <source>
        <dbReference type="PROSITE" id="PS50035"/>
    </source>
</evidence>
<dbReference type="GO" id="GO:0009395">
    <property type="term" value="P:phospholipid catabolic process"/>
    <property type="evidence" value="ECO:0007669"/>
    <property type="project" value="TreeGrafter"/>
</dbReference>
<dbReference type="InterPro" id="IPR015679">
    <property type="entry name" value="PLipase_D_fam"/>
</dbReference>
<evidence type="ECO:0000313" key="8">
    <source>
        <dbReference type="Proteomes" id="UP000642993"/>
    </source>
</evidence>
<dbReference type="PROSITE" id="PS50035">
    <property type="entry name" value="PLD"/>
    <property type="match status" value="1"/>
</dbReference>
<dbReference type="Proteomes" id="UP000642993">
    <property type="component" value="Unassembled WGS sequence"/>
</dbReference>
<comment type="caution">
    <text evidence="7">The sequence shown here is derived from an EMBL/GenBank/DDBJ whole genome shotgun (WGS) entry which is preliminary data.</text>
</comment>
<organism evidence="7 8">
    <name type="scientific">Lolliginicoccus lacisalsi</name>
    <dbReference type="NCBI Taxonomy" id="2742202"/>
    <lineage>
        <taxon>Bacteria</taxon>
        <taxon>Bacillati</taxon>
        <taxon>Actinomycetota</taxon>
        <taxon>Actinomycetes</taxon>
        <taxon>Mycobacteriales</taxon>
        <taxon>Hoyosellaceae</taxon>
        <taxon>Lolliginicoccus</taxon>
    </lineage>
</organism>
<dbReference type="CDD" id="cd09104">
    <property type="entry name" value="PLDc_vPLD1_2_like_1"/>
    <property type="match status" value="1"/>
</dbReference>
<name>A0A927JF48_9ACTN</name>
<gene>
    <name evidence="7" type="ORF">HT102_13930</name>
</gene>
<keyword evidence="8" id="KW-1185">Reference proteome</keyword>
<comment type="catalytic activity">
    <reaction evidence="1">
        <text>a 1,2-diacyl-sn-glycero-3-phosphocholine + H2O = a 1,2-diacyl-sn-glycero-3-phosphate + choline + H(+)</text>
        <dbReference type="Rhea" id="RHEA:14445"/>
        <dbReference type="ChEBI" id="CHEBI:15354"/>
        <dbReference type="ChEBI" id="CHEBI:15377"/>
        <dbReference type="ChEBI" id="CHEBI:15378"/>
        <dbReference type="ChEBI" id="CHEBI:57643"/>
        <dbReference type="ChEBI" id="CHEBI:58608"/>
        <dbReference type="EC" id="3.1.4.4"/>
    </reaction>
</comment>
<keyword evidence="3" id="KW-0378">Hydrolase</keyword>
<dbReference type="SMART" id="SM00155">
    <property type="entry name" value="PLDc"/>
    <property type="match status" value="2"/>
</dbReference>
<evidence type="ECO:0000256" key="4">
    <source>
        <dbReference type="ARBA" id="ARBA00023098"/>
    </source>
</evidence>
<dbReference type="GO" id="GO:0004630">
    <property type="term" value="F:phospholipase D activity"/>
    <property type="evidence" value="ECO:0007669"/>
    <property type="project" value="UniProtKB-EC"/>
</dbReference>
<evidence type="ECO:0000256" key="1">
    <source>
        <dbReference type="ARBA" id="ARBA00000798"/>
    </source>
</evidence>
<dbReference type="Pfam" id="PF13091">
    <property type="entry name" value="PLDc_2"/>
    <property type="match status" value="1"/>
</dbReference>
<dbReference type="SUPFAM" id="SSF56024">
    <property type="entry name" value="Phospholipase D/nuclease"/>
    <property type="match status" value="2"/>
</dbReference>
<dbReference type="Gene3D" id="3.30.870.10">
    <property type="entry name" value="Endonuclease Chain A"/>
    <property type="match status" value="2"/>
</dbReference>
<dbReference type="EMBL" id="JACYWE010000009">
    <property type="protein sequence ID" value="MBD8507582.1"/>
    <property type="molecule type" value="Genomic_DNA"/>
</dbReference>
<evidence type="ECO:0000313" key="7">
    <source>
        <dbReference type="EMBL" id="MBD8507582.1"/>
    </source>
</evidence>
<evidence type="ECO:0000256" key="5">
    <source>
        <dbReference type="SAM" id="MobiDB-lite"/>
    </source>
</evidence>
<evidence type="ECO:0000256" key="2">
    <source>
        <dbReference type="ARBA" id="ARBA00022737"/>
    </source>
</evidence>
<feature type="region of interest" description="Disordered" evidence="5">
    <location>
        <begin position="484"/>
        <end position="503"/>
    </location>
</feature>
<feature type="domain" description="PLD phosphodiesterase" evidence="6">
    <location>
        <begin position="379"/>
        <end position="406"/>
    </location>
</feature>
<reference evidence="7" key="1">
    <citation type="submission" date="2020-09" db="EMBL/GenBank/DDBJ databases">
        <title>Hoyosella lacisalsi sp. nov., a halotolerant actinobacterium isolated from soil of Lake Gudzhirganskoe.</title>
        <authorList>
            <person name="Yang Q."/>
            <person name="Guo P.Y."/>
            <person name="Liu S.W."/>
            <person name="Li F.N."/>
            <person name="Sun C.H."/>
        </authorList>
    </citation>
    <scope>NUCLEOTIDE SEQUENCE</scope>
    <source>
        <strain evidence="7">G463</strain>
    </source>
</reference>
<dbReference type="PANTHER" id="PTHR18896:SF76">
    <property type="entry name" value="PHOSPHOLIPASE"/>
    <property type="match status" value="1"/>
</dbReference>
<accession>A0A927JF48</accession>
<sequence length="536" mass="60047">MTRQRERRWRVRVDPVAERWLLSGPERGNPWTRLHGWTQGNVVVPLIDGRRYFERLARALAATRRGDVVLFSAWRGDADQVLLDGGPTIGDALAGAARRGVVVRGLMWRSHVEPLGFSGPQNRALVERVNAAGGEVVLDHRVRPFGSHHQKFVVVRFARPGVDDVAFVGGIDLARTRRDDGLHGGDPLVRREDLEPWHDAQLEVRGPAVADVELVFRERWEDPSALEEPPWVALSDEQEPQRDREPSTLPTMSAPPPPVGSCAVQVLCTYPRRVPPFPFARDGERSIAHAYAKALRRARALVYVEEQYLWSRDVAEVFASALRRNARLRMVIVVPRLVYETSPMRSIPALLGHGAALRALCRAAPDRVIVVDVENHDSAPVYVHAKVCVVDDVWACVGSGNLNHRSWTYDSELTAAFVDATRDPRTPMDAAGTGEGARIAARDLRLELAVEHLDRDPHDVADLIDPLRFFQAIRRSAHRLEQWHHDGEHGPRPPGRLRPHKAASLSPWQAAIAAPLYEAMIDPDGRSWRMRAARTF</sequence>
<dbReference type="InterPro" id="IPR025202">
    <property type="entry name" value="PLD-like_dom"/>
</dbReference>
<dbReference type="InterPro" id="IPR001736">
    <property type="entry name" value="PLipase_D/transphosphatidylase"/>
</dbReference>
<evidence type="ECO:0000256" key="3">
    <source>
        <dbReference type="ARBA" id="ARBA00022801"/>
    </source>
</evidence>
<protein>
    <submittedName>
        <fullName evidence="7">Phospholipase</fullName>
    </submittedName>
</protein>
<dbReference type="CDD" id="cd09105">
    <property type="entry name" value="PLDc_vPLD1_2_like_2"/>
    <property type="match status" value="1"/>
</dbReference>
<proteinExistence type="predicted"/>
<keyword evidence="2" id="KW-0677">Repeat</keyword>
<feature type="region of interest" description="Disordered" evidence="5">
    <location>
        <begin position="227"/>
        <end position="257"/>
    </location>
</feature>
<keyword evidence="4" id="KW-0443">Lipid metabolism</keyword>